<sequence length="153" mass="17212">MNCSKQPRGKNCTDTKNLVSHDQVAKYFYIHALKRVNVNDSLVGAGVDTERLTPTRNKVPSLYVPVRECFDKDIGWAFGPTVLTSYYNNDHFKIRPYDPFNVYTSPIAILCIDSFQSMYVQMLCGSIMRGEVLRVGATSSNSFPSDQLERTGA</sequence>
<protein>
    <submittedName>
        <fullName evidence="1">Uncharacterized protein</fullName>
    </submittedName>
</protein>
<dbReference type="PANTHER" id="PTHR31901">
    <property type="entry name" value="GH3 DOMAIN-CONTAINING PROTEIN"/>
    <property type="match status" value="1"/>
</dbReference>
<accession>A0ABR2EWL2</accession>
<reference evidence="1 2" key="1">
    <citation type="journal article" date="2024" name="G3 (Bethesda)">
        <title>Genome assembly of Hibiscus sabdariffa L. provides insights into metabolisms of medicinal natural products.</title>
        <authorList>
            <person name="Kim T."/>
        </authorList>
    </citation>
    <scope>NUCLEOTIDE SEQUENCE [LARGE SCALE GENOMIC DNA]</scope>
    <source>
        <strain evidence="1">TK-2024</strain>
        <tissue evidence="1">Old leaves</tissue>
    </source>
</reference>
<organism evidence="1 2">
    <name type="scientific">Hibiscus sabdariffa</name>
    <name type="common">roselle</name>
    <dbReference type="NCBI Taxonomy" id="183260"/>
    <lineage>
        <taxon>Eukaryota</taxon>
        <taxon>Viridiplantae</taxon>
        <taxon>Streptophyta</taxon>
        <taxon>Embryophyta</taxon>
        <taxon>Tracheophyta</taxon>
        <taxon>Spermatophyta</taxon>
        <taxon>Magnoliopsida</taxon>
        <taxon>eudicotyledons</taxon>
        <taxon>Gunneridae</taxon>
        <taxon>Pentapetalae</taxon>
        <taxon>rosids</taxon>
        <taxon>malvids</taxon>
        <taxon>Malvales</taxon>
        <taxon>Malvaceae</taxon>
        <taxon>Malvoideae</taxon>
        <taxon>Hibiscus</taxon>
    </lineage>
</organism>
<evidence type="ECO:0000313" key="2">
    <source>
        <dbReference type="Proteomes" id="UP001472677"/>
    </source>
</evidence>
<dbReference type="Pfam" id="PF03321">
    <property type="entry name" value="GH3"/>
    <property type="match status" value="1"/>
</dbReference>
<dbReference type="Proteomes" id="UP001472677">
    <property type="component" value="Unassembled WGS sequence"/>
</dbReference>
<keyword evidence="2" id="KW-1185">Reference proteome</keyword>
<proteinExistence type="predicted"/>
<name>A0ABR2EWL2_9ROSI</name>
<dbReference type="PANTHER" id="PTHR31901:SF7">
    <property type="entry name" value="INDOLE-3-ACETIC ACID-AMIDO SYNTHETASE GH3.2-RELATED"/>
    <property type="match status" value="1"/>
</dbReference>
<gene>
    <name evidence="1" type="ORF">V6N12_059758</name>
</gene>
<evidence type="ECO:0000313" key="1">
    <source>
        <dbReference type="EMBL" id="KAK8566225.1"/>
    </source>
</evidence>
<dbReference type="EMBL" id="JBBPBM010000010">
    <property type="protein sequence ID" value="KAK8566225.1"/>
    <property type="molecule type" value="Genomic_DNA"/>
</dbReference>
<comment type="caution">
    <text evidence="1">The sequence shown here is derived from an EMBL/GenBank/DDBJ whole genome shotgun (WGS) entry which is preliminary data.</text>
</comment>
<dbReference type="InterPro" id="IPR004993">
    <property type="entry name" value="GH3"/>
</dbReference>